<organism evidence="1">
    <name type="scientific">mine drainage metagenome</name>
    <dbReference type="NCBI Taxonomy" id="410659"/>
    <lineage>
        <taxon>unclassified sequences</taxon>
        <taxon>metagenomes</taxon>
        <taxon>ecological metagenomes</taxon>
    </lineage>
</organism>
<dbReference type="PANTHER" id="PTHR11941">
    <property type="entry name" value="ENOYL-COA HYDRATASE-RELATED"/>
    <property type="match status" value="1"/>
</dbReference>
<name>A0A1J5P096_9ZZZZ</name>
<proteinExistence type="predicted"/>
<dbReference type="AlphaFoldDB" id="A0A1J5P096"/>
<reference evidence="1" key="1">
    <citation type="submission" date="2016-10" db="EMBL/GenBank/DDBJ databases">
        <title>Sequence of Gallionella enrichment culture.</title>
        <authorList>
            <person name="Poehlein A."/>
            <person name="Muehling M."/>
            <person name="Daniel R."/>
        </authorList>
    </citation>
    <scope>NUCLEOTIDE SEQUENCE</scope>
</reference>
<dbReference type="GO" id="GO:0004300">
    <property type="term" value="F:enoyl-CoA hydratase activity"/>
    <property type="evidence" value="ECO:0007669"/>
    <property type="project" value="UniProtKB-EC"/>
</dbReference>
<gene>
    <name evidence="1" type="primary">fadB_9</name>
    <name evidence="1" type="ORF">GALL_534770</name>
</gene>
<dbReference type="Pfam" id="PF00378">
    <property type="entry name" value="ECH_1"/>
    <property type="match status" value="1"/>
</dbReference>
<dbReference type="SUPFAM" id="SSF52096">
    <property type="entry name" value="ClpP/crotonase"/>
    <property type="match status" value="1"/>
</dbReference>
<dbReference type="InterPro" id="IPR001753">
    <property type="entry name" value="Enoyl-CoA_hydra/iso"/>
</dbReference>
<comment type="caution">
    <text evidence="1">The sequence shown here is derived from an EMBL/GenBank/DDBJ whole genome shotgun (WGS) entry which is preliminary data.</text>
</comment>
<sequence length="219" mass="23025">MLRDVQRAPEVTALLLTGSGPRAFSAGADIEWLSRSSALEVRAFAQAGVRVTRQIEELGKLSVAAINGVALGGGLELAESCMLRVAASSACLGHPEVAIGAIAGFGGTTRLPRLVGKGRAAELLLSGRIIDAAEALQIGLISQVCADDDVVGTAEQMLRQFAARPAEAVALTWEALHRGLNLTLDESIHLGADFFGLVSSTEAFRHGTRAFIARRRRAE</sequence>
<dbReference type="PANTHER" id="PTHR11941:SF54">
    <property type="entry name" value="ENOYL-COA HYDRATASE, MITOCHONDRIAL"/>
    <property type="match status" value="1"/>
</dbReference>
<dbReference type="GO" id="GO:0006635">
    <property type="term" value="P:fatty acid beta-oxidation"/>
    <property type="evidence" value="ECO:0007669"/>
    <property type="project" value="TreeGrafter"/>
</dbReference>
<accession>A0A1J5P096</accession>
<dbReference type="CDD" id="cd06558">
    <property type="entry name" value="crotonase-like"/>
    <property type="match status" value="1"/>
</dbReference>
<dbReference type="EMBL" id="MLJW01007694">
    <property type="protein sequence ID" value="OIQ64969.1"/>
    <property type="molecule type" value="Genomic_DNA"/>
</dbReference>
<dbReference type="Gene3D" id="3.90.226.10">
    <property type="entry name" value="2-enoyl-CoA Hydratase, Chain A, domain 1"/>
    <property type="match status" value="1"/>
</dbReference>
<dbReference type="InterPro" id="IPR029045">
    <property type="entry name" value="ClpP/crotonase-like_dom_sf"/>
</dbReference>
<dbReference type="EC" id="4.2.1.17" evidence="1"/>
<evidence type="ECO:0000313" key="1">
    <source>
        <dbReference type="EMBL" id="OIQ64969.1"/>
    </source>
</evidence>
<keyword evidence="1" id="KW-0456">Lyase</keyword>
<protein>
    <submittedName>
        <fullName evidence="1">Putative enoyl-CoA hydratase</fullName>
        <ecNumber evidence="1">4.2.1.17</ecNumber>
    </submittedName>
</protein>